<keyword evidence="4" id="KW-0689">Ribosomal protein</keyword>
<keyword evidence="2" id="KW-0699">rRNA-binding</keyword>
<dbReference type="AlphaFoldDB" id="A0A0F9R5X2"/>
<dbReference type="InterPro" id="IPR001912">
    <property type="entry name" value="Ribosomal_uS4_N"/>
</dbReference>
<dbReference type="CDD" id="cd00165">
    <property type="entry name" value="S4"/>
    <property type="match status" value="1"/>
</dbReference>
<name>A0A0F9R5X2_9ZZZZ</name>
<dbReference type="PANTHER" id="PTHR11831:SF5">
    <property type="entry name" value="40S RIBOSOMAL PROTEIN S9"/>
    <property type="match status" value="1"/>
</dbReference>
<dbReference type="NCBIfam" id="NF003139">
    <property type="entry name" value="PRK04051.1"/>
    <property type="match status" value="1"/>
</dbReference>
<accession>A0A0F9R5X2</accession>
<dbReference type="Gene3D" id="3.10.290.10">
    <property type="entry name" value="RNA-binding S4 domain"/>
    <property type="match status" value="1"/>
</dbReference>
<dbReference type="HAMAP" id="MF_01306_A">
    <property type="entry name" value="Ribosomal_uS4_A"/>
    <property type="match status" value="1"/>
</dbReference>
<dbReference type="SMART" id="SM00363">
    <property type="entry name" value="S4"/>
    <property type="match status" value="1"/>
</dbReference>
<feature type="domain" description="RNA-binding S4" evidence="7">
    <location>
        <begin position="103"/>
        <end position="165"/>
    </location>
</feature>
<evidence type="ECO:0000256" key="1">
    <source>
        <dbReference type="ARBA" id="ARBA00007465"/>
    </source>
</evidence>
<evidence type="ECO:0000256" key="2">
    <source>
        <dbReference type="ARBA" id="ARBA00022730"/>
    </source>
</evidence>
<dbReference type="PANTHER" id="PTHR11831">
    <property type="entry name" value="30S 40S RIBOSOMAL PROTEIN"/>
    <property type="match status" value="1"/>
</dbReference>
<evidence type="ECO:0000256" key="4">
    <source>
        <dbReference type="ARBA" id="ARBA00022980"/>
    </source>
</evidence>
<dbReference type="InterPro" id="IPR036986">
    <property type="entry name" value="S4_RNA-bd_sf"/>
</dbReference>
<dbReference type="SMART" id="SM01390">
    <property type="entry name" value="Ribosomal_S4"/>
    <property type="match status" value="1"/>
</dbReference>
<keyword evidence="3" id="KW-0694">RNA-binding</keyword>
<evidence type="ECO:0000259" key="8">
    <source>
        <dbReference type="SMART" id="SM01390"/>
    </source>
</evidence>
<gene>
    <name evidence="9" type="ORF">LCGC14_0617510</name>
</gene>
<dbReference type="InterPro" id="IPR002942">
    <property type="entry name" value="S4_RNA-bd"/>
</dbReference>
<keyword evidence="5" id="KW-0687">Ribonucleoprotein</keyword>
<comment type="similarity">
    <text evidence="1">Belongs to the universal ribosomal protein uS4 family.</text>
</comment>
<dbReference type="GO" id="GO:0019843">
    <property type="term" value="F:rRNA binding"/>
    <property type="evidence" value="ECO:0007669"/>
    <property type="project" value="UniProtKB-KW"/>
</dbReference>
<dbReference type="Pfam" id="PF01479">
    <property type="entry name" value="S4"/>
    <property type="match status" value="1"/>
</dbReference>
<dbReference type="GO" id="GO:0003735">
    <property type="term" value="F:structural constituent of ribosome"/>
    <property type="evidence" value="ECO:0007669"/>
    <property type="project" value="InterPro"/>
</dbReference>
<dbReference type="GO" id="GO:0006412">
    <property type="term" value="P:translation"/>
    <property type="evidence" value="ECO:0007669"/>
    <property type="project" value="InterPro"/>
</dbReference>
<evidence type="ECO:0000259" key="7">
    <source>
        <dbReference type="SMART" id="SM00363"/>
    </source>
</evidence>
<dbReference type="GO" id="GO:0015935">
    <property type="term" value="C:small ribosomal subunit"/>
    <property type="evidence" value="ECO:0007669"/>
    <property type="project" value="InterPro"/>
</dbReference>
<dbReference type="InterPro" id="IPR022802">
    <property type="entry name" value="Ribosomal_uS4_arc"/>
</dbReference>
<dbReference type="PROSITE" id="PS50889">
    <property type="entry name" value="S4"/>
    <property type="match status" value="1"/>
</dbReference>
<evidence type="ECO:0000256" key="3">
    <source>
        <dbReference type="ARBA" id="ARBA00022884"/>
    </source>
</evidence>
<sequence length="167" mass="19498">MGDPRRNKKKFKKPKHPFQKERIREELEFLGRYGLRNKREFWKSRTILANWRSLARRSRTLPKERAVEAQQTLIRKLNRLGIIGAEAAFEDILLLTVEDVLKRRLQTLVYEKGLASTVYQARQYITHGHIQVGAKKIDAPSYIVKKDEENLIRFAPNSPISAVKESS</sequence>
<dbReference type="NCBIfam" id="TIGR01018">
    <property type="entry name" value="uS4_arch"/>
    <property type="match status" value="1"/>
</dbReference>
<reference evidence="9" key="1">
    <citation type="journal article" date="2015" name="Nature">
        <title>Complex archaea that bridge the gap between prokaryotes and eukaryotes.</title>
        <authorList>
            <person name="Spang A."/>
            <person name="Saw J.H."/>
            <person name="Jorgensen S.L."/>
            <person name="Zaremba-Niedzwiedzka K."/>
            <person name="Martijn J."/>
            <person name="Lind A.E."/>
            <person name="van Eijk R."/>
            <person name="Schleper C."/>
            <person name="Guy L."/>
            <person name="Ettema T.J."/>
        </authorList>
    </citation>
    <scope>NUCLEOTIDE SEQUENCE</scope>
</reference>
<evidence type="ECO:0000256" key="5">
    <source>
        <dbReference type="ARBA" id="ARBA00023274"/>
    </source>
</evidence>
<proteinExistence type="inferred from homology"/>
<evidence type="ECO:0000313" key="9">
    <source>
        <dbReference type="EMBL" id="KKN51970.1"/>
    </source>
</evidence>
<protein>
    <recommendedName>
        <fullName evidence="6">30S ribosomal protein S4</fullName>
    </recommendedName>
</protein>
<dbReference type="GO" id="GO:0042274">
    <property type="term" value="P:ribosomal small subunit biogenesis"/>
    <property type="evidence" value="ECO:0007669"/>
    <property type="project" value="TreeGrafter"/>
</dbReference>
<organism evidence="9">
    <name type="scientific">marine sediment metagenome</name>
    <dbReference type="NCBI Taxonomy" id="412755"/>
    <lineage>
        <taxon>unclassified sequences</taxon>
        <taxon>metagenomes</taxon>
        <taxon>ecological metagenomes</taxon>
    </lineage>
</organism>
<comment type="caution">
    <text evidence="9">The sequence shown here is derived from an EMBL/GenBank/DDBJ whole genome shotgun (WGS) entry which is preliminary data.</text>
</comment>
<dbReference type="EMBL" id="LAZR01001041">
    <property type="protein sequence ID" value="KKN51970.1"/>
    <property type="molecule type" value="Genomic_DNA"/>
</dbReference>
<evidence type="ECO:0000256" key="6">
    <source>
        <dbReference type="ARBA" id="ARBA00035522"/>
    </source>
</evidence>
<dbReference type="SUPFAM" id="SSF55174">
    <property type="entry name" value="Alpha-L RNA-binding motif"/>
    <property type="match status" value="1"/>
</dbReference>
<dbReference type="InterPro" id="IPR005710">
    <property type="entry name" value="Ribosomal_uS4_euk/arc"/>
</dbReference>
<feature type="domain" description="Small ribosomal subunit protein uS4 N-terminal" evidence="8">
    <location>
        <begin position="6"/>
        <end position="102"/>
    </location>
</feature>
<dbReference type="InterPro" id="IPR022801">
    <property type="entry name" value="Ribosomal_uS4"/>
</dbReference>